<sequence length="88" mass="9697">MSNLSKVILEITKMNSEEINSVVSAIKDRRTFIARSTVLNFEVGDKVEFDARGSVITGTITKKAIKNITVDTGRGKWRVSATLLRKAA</sequence>
<protein>
    <submittedName>
        <fullName evidence="1">Uncharacterized protein</fullName>
    </submittedName>
</protein>
<organism evidence="1">
    <name type="scientific">marine metagenome</name>
    <dbReference type="NCBI Taxonomy" id="408172"/>
    <lineage>
        <taxon>unclassified sequences</taxon>
        <taxon>metagenomes</taxon>
        <taxon>ecological metagenomes</taxon>
    </lineage>
</organism>
<accession>A0A382MYS1</accession>
<evidence type="ECO:0000313" key="1">
    <source>
        <dbReference type="EMBL" id="SVC53926.1"/>
    </source>
</evidence>
<dbReference type="AlphaFoldDB" id="A0A382MYS1"/>
<reference evidence="1" key="1">
    <citation type="submission" date="2018-05" db="EMBL/GenBank/DDBJ databases">
        <authorList>
            <person name="Lanie J.A."/>
            <person name="Ng W.-L."/>
            <person name="Kazmierczak K.M."/>
            <person name="Andrzejewski T.M."/>
            <person name="Davidsen T.M."/>
            <person name="Wayne K.J."/>
            <person name="Tettelin H."/>
            <person name="Glass J.I."/>
            <person name="Rusch D."/>
            <person name="Podicherti R."/>
            <person name="Tsui H.-C.T."/>
            <person name="Winkler M.E."/>
        </authorList>
    </citation>
    <scope>NUCLEOTIDE SEQUENCE</scope>
</reference>
<gene>
    <name evidence="1" type="ORF">METZ01_LOCUS306780</name>
</gene>
<proteinExistence type="predicted"/>
<name>A0A382MYS1_9ZZZZ</name>
<dbReference type="EMBL" id="UINC01096766">
    <property type="protein sequence ID" value="SVC53926.1"/>
    <property type="molecule type" value="Genomic_DNA"/>
</dbReference>